<dbReference type="Pfam" id="PF00583">
    <property type="entry name" value="Acetyltransf_1"/>
    <property type="match status" value="1"/>
</dbReference>
<dbReference type="InterPro" id="IPR016181">
    <property type="entry name" value="Acyl_CoA_acyltransferase"/>
</dbReference>
<evidence type="ECO:0000256" key="2">
    <source>
        <dbReference type="ARBA" id="ARBA00023315"/>
    </source>
</evidence>
<dbReference type="Proteomes" id="UP000632535">
    <property type="component" value="Unassembled WGS sequence"/>
</dbReference>
<comment type="caution">
    <text evidence="5">The sequence shown here is derived from an EMBL/GenBank/DDBJ whole genome shotgun (WGS) entry which is preliminary data.</text>
</comment>
<dbReference type="PANTHER" id="PTHR43877">
    <property type="entry name" value="AMINOALKYLPHOSPHONATE N-ACETYLTRANSFERASE-RELATED-RELATED"/>
    <property type="match status" value="1"/>
</dbReference>
<evidence type="ECO:0000313" key="5">
    <source>
        <dbReference type="EMBL" id="GGI10020.1"/>
    </source>
</evidence>
<evidence type="ECO:0000256" key="3">
    <source>
        <dbReference type="SAM" id="MobiDB-lite"/>
    </source>
</evidence>
<gene>
    <name evidence="5" type="ORF">GCM10007368_29160</name>
</gene>
<dbReference type="Gene3D" id="3.40.630.30">
    <property type="match status" value="1"/>
</dbReference>
<evidence type="ECO:0000259" key="4">
    <source>
        <dbReference type="PROSITE" id="PS51186"/>
    </source>
</evidence>
<dbReference type="PANTHER" id="PTHR43877:SF2">
    <property type="entry name" value="AMINOALKYLPHOSPHONATE N-ACETYLTRANSFERASE-RELATED"/>
    <property type="match status" value="1"/>
</dbReference>
<organism evidence="5 6">
    <name type="scientific">Isoptericola cucumis</name>
    <dbReference type="NCBI Taxonomy" id="1776856"/>
    <lineage>
        <taxon>Bacteria</taxon>
        <taxon>Bacillati</taxon>
        <taxon>Actinomycetota</taxon>
        <taxon>Actinomycetes</taxon>
        <taxon>Micrococcales</taxon>
        <taxon>Promicromonosporaceae</taxon>
        <taxon>Isoptericola</taxon>
    </lineage>
</organism>
<dbReference type="CDD" id="cd04301">
    <property type="entry name" value="NAT_SF"/>
    <property type="match status" value="1"/>
</dbReference>
<accession>A0ABQ2B893</accession>
<name>A0ABQ2B893_9MICO</name>
<dbReference type="SUPFAM" id="SSF55729">
    <property type="entry name" value="Acyl-CoA N-acyltransferases (Nat)"/>
    <property type="match status" value="1"/>
</dbReference>
<feature type="domain" description="N-acetyltransferase" evidence="4">
    <location>
        <begin position="23"/>
        <end position="157"/>
    </location>
</feature>
<sequence>MSRAGSSTVSAGSATEPGPAPDVAFREIEDADVEQVVALWRACGLTRPWNDPHRDVADARATPTSTVLVGVRGGVVMSSAVVGYDGHRGWLYYLAVDPGAQGSGLGRATTAAAEDWLRRAGVRKVRLMVRHGNESVLGFYAALGYTDAECVVLGRDL</sequence>
<protein>
    <submittedName>
        <fullName evidence="5">GNAT family acetyltransferase</fullName>
    </submittedName>
</protein>
<evidence type="ECO:0000313" key="6">
    <source>
        <dbReference type="Proteomes" id="UP000632535"/>
    </source>
</evidence>
<dbReference type="InterPro" id="IPR050832">
    <property type="entry name" value="Bact_Acetyltransf"/>
</dbReference>
<dbReference type="EMBL" id="BMDG01000010">
    <property type="protein sequence ID" value="GGI10020.1"/>
    <property type="molecule type" value="Genomic_DNA"/>
</dbReference>
<reference evidence="6" key="1">
    <citation type="journal article" date="2019" name="Int. J. Syst. Evol. Microbiol.">
        <title>The Global Catalogue of Microorganisms (GCM) 10K type strain sequencing project: providing services to taxonomists for standard genome sequencing and annotation.</title>
        <authorList>
            <consortium name="The Broad Institute Genomics Platform"/>
            <consortium name="The Broad Institute Genome Sequencing Center for Infectious Disease"/>
            <person name="Wu L."/>
            <person name="Ma J."/>
        </authorList>
    </citation>
    <scope>NUCLEOTIDE SEQUENCE [LARGE SCALE GENOMIC DNA]</scope>
    <source>
        <strain evidence="6">CCM 8653</strain>
    </source>
</reference>
<feature type="compositionally biased region" description="Low complexity" evidence="3">
    <location>
        <begin position="1"/>
        <end position="15"/>
    </location>
</feature>
<keyword evidence="1" id="KW-0808">Transferase</keyword>
<feature type="region of interest" description="Disordered" evidence="3">
    <location>
        <begin position="1"/>
        <end position="22"/>
    </location>
</feature>
<evidence type="ECO:0000256" key="1">
    <source>
        <dbReference type="ARBA" id="ARBA00022679"/>
    </source>
</evidence>
<dbReference type="NCBIfam" id="NF002959">
    <property type="entry name" value="PRK03624.1"/>
    <property type="match status" value="1"/>
</dbReference>
<keyword evidence="6" id="KW-1185">Reference proteome</keyword>
<proteinExistence type="predicted"/>
<keyword evidence="2" id="KW-0012">Acyltransferase</keyword>
<dbReference type="PROSITE" id="PS51186">
    <property type="entry name" value="GNAT"/>
    <property type="match status" value="1"/>
</dbReference>
<dbReference type="RefSeq" id="WP_188524447.1">
    <property type="nucleotide sequence ID" value="NZ_BMDG01000010.1"/>
</dbReference>
<dbReference type="InterPro" id="IPR000182">
    <property type="entry name" value="GNAT_dom"/>
</dbReference>